<dbReference type="InterPro" id="IPR007420">
    <property type="entry name" value="DUF465"/>
</dbReference>
<comment type="caution">
    <text evidence="1">The sequence shown here is derived from an EMBL/GenBank/DDBJ whole genome shotgun (WGS) entry which is preliminary data.</text>
</comment>
<name>A0ABQ6CN42_9HYPH</name>
<evidence type="ECO:0000313" key="1">
    <source>
        <dbReference type="EMBL" id="GLS21733.1"/>
    </source>
</evidence>
<accession>A0ABQ6CN42</accession>
<evidence type="ECO:0008006" key="3">
    <source>
        <dbReference type="Google" id="ProtNLM"/>
    </source>
</evidence>
<evidence type="ECO:0000313" key="2">
    <source>
        <dbReference type="Proteomes" id="UP001156882"/>
    </source>
</evidence>
<keyword evidence="2" id="KW-1185">Reference proteome</keyword>
<gene>
    <name evidence="1" type="ORF">GCM10007874_47500</name>
</gene>
<reference evidence="2" key="1">
    <citation type="journal article" date="2019" name="Int. J. Syst. Evol. Microbiol.">
        <title>The Global Catalogue of Microorganisms (GCM) 10K type strain sequencing project: providing services to taxonomists for standard genome sequencing and annotation.</title>
        <authorList>
            <consortium name="The Broad Institute Genomics Platform"/>
            <consortium name="The Broad Institute Genome Sequencing Center for Infectious Disease"/>
            <person name="Wu L."/>
            <person name="Ma J."/>
        </authorList>
    </citation>
    <scope>NUCLEOTIDE SEQUENCE [LARGE SCALE GENOMIC DNA]</scope>
    <source>
        <strain evidence="2">NBRC 101365</strain>
    </source>
</reference>
<proteinExistence type="predicted"/>
<dbReference type="EMBL" id="BSPC01000054">
    <property type="protein sequence ID" value="GLS21733.1"/>
    <property type="molecule type" value="Genomic_DNA"/>
</dbReference>
<dbReference type="RefSeq" id="WP_284314740.1">
    <property type="nucleotide sequence ID" value="NZ_BSPC01000054.1"/>
</dbReference>
<protein>
    <recommendedName>
        <fullName evidence="3">DUF465 domain-containing protein</fullName>
    </recommendedName>
</protein>
<dbReference type="Pfam" id="PF04325">
    <property type="entry name" value="DUF465"/>
    <property type="match status" value="1"/>
</dbReference>
<sequence>MPVQSHLVELERKHHALETELTIALSHPSSDDLKIAELKRKKLLLKDEIEKLKSTGTVH</sequence>
<dbReference type="Proteomes" id="UP001156882">
    <property type="component" value="Unassembled WGS sequence"/>
</dbReference>
<dbReference type="InterPro" id="IPR038444">
    <property type="entry name" value="DUF465_sf"/>
</dbReference>
<organism evidence="1 2">
    <name type="scientific">Labrys miyagiensis</name>
    <dbReference type="NCBI Taxonomy" id="346912"/>
    <lineage>
        <taxon>Bacteria</taxon>
        <taxon>Pseudomonadati</taxon>
        <taxon>Pseudomonadota</taxon>
        <taxon>Alphaproteobacteria</taxon>
        <taxon>Hyphomicrobiales</taxon>
        <taxon>Xanthobacteraceae</taxon>
        <taxon>Labrys</taxon>
    </lineage>
</organism>
<dbReference type="Gene3D" id="6.10.280.50">
    <property type="match status" value="1"/>
</dbReference>